<proteinExistence type="inferred from homology"/>
<dbReference type="InterPro" id="IPR047122">
    <property type="entry name" value="Trans-enoyl_RdTase-like"/>
</dbReference>
<dbReference type="PANTHER" id="PTHR45348:SF3">
    <property type="entry name" value="ENOYL REDUCTASE (ER) DOMAIN-CONTAINING PROTEIN"/>
    <property type="match status" value="1"/>
</dbReference>
<dbReference type="SMART" id="SM00829">
    <property type="entry name" value="PKS_ER"/>
    <property type="match status" value="1"/>
</dbReference>
<organism evidence="4 5">
    <name type="scientific">Fusarium pseudocircinatum</name>
    <dbReference type="NCBI Taxonomy" id="56676"/>
    <lineage>
        <taxon>Eukaryota</taxon>
        <taxon>Fungi</taxon>
        <taxon>Dikarya</taxon>
        <taxon>Ascomycota</taxon>
        <taxon>Pezizomycotina</taxon>
        <taxon>Sordariomycetes</taxon>
        <taxon>Hypocreomycetidae</taxon>
        <taxon>Hypocreales</taxon>
        <taxon>Nectriaceae</taxon>
        <taxon>Fusarium</taxon>
        <taxon>Fusarium fujikuroi species complex</taxon>
    </lineage>
</organism>
<comment type="caution">
    <text evidence="4">The sequence shown here is derived from an EMBL/GenBank/DDBJ whole genome shotgun (WGS) entry which is preliminary data.</text>
</comment>
<keyword evidence="2" id="KW-0560">Oxidoreductase</keyword>
<dbReference type="PANTHER" id="PTHR45348">
    <property type="entry name" value="HYPOTHETICAL OXIDOREDUCTASE (EUROFUNG)"/>
    <property type="match status" value="1"/>
</dbReference>
<evidence type="ECO:0000259" key="3">
    <source>
        <dbReference type="SMART" id="SM00829"/>
    </source>
</evidence>
<dbReference type="Gene3D" id="3.90.180.10">
    <property type="entry name" value="Medium-chain alcohol dehydrogenases, catalytic domain"/>
    <property type="match status" value="1"/>
</dbReference>
<dbReference type="Proteomes" id="UP000546213">
    <property type="component" value="Unassembled WGS sequence"/>
</dbReference>
<dbReference type="InterPro" id="IPR020843">
    <property type="entry name" value="ER"/>
</dbReference>
<comment type="similarity">
    <text evidence="1">Belongs to the zinc-containing alcohol dehydrogenase family.</text>
</comment>
<dbReference type="InterPro" id="IPR036291">
    <property type="entry name" value="NAD(P)-bd_dom_sf"/>
</dbReference>
<dbReference type="EMBL" id="JAAOAS010000014">
    <property type="protein sequence ID" value="KAF5604828.1"/>
    <property type="molecule type" value="Genomic_DNA"/>
</dbReference>
<dbReference type="OrthoDB" id="191139at2759"/>
<reference evidence="4 5" key="1">
    <citation type="submission" date="2020-05" db="EMBL/GenBank/DDBJ databases">
        <title>Identification and distribution of gene clusters putatively required for synthesis of sphingolipid metabolism inhibitors in phylogenetically diverse species of the filamentous fungus Fusarium.</title>
        <authorList>
            <person name="Kim H.-S."/>
            <person name="Busman M."/>
            <person name="Brown D.W."/>
            <person name="Divon H."/>
            <person name="Uhlig S."/>
            <person name="Proctor R.H."/>
        </authorList>
    </citation>
    <scope>NUCLEOTIDE SEQUENCE [LARGE SCALE GENOMIC DNA]</scope>
    <source>
        <strain evidence="4 5">NRRL 36939</strain>
    </source>
</reference>
<gene>
    <name evidence="4" type="ORF">FPCIR_681</name>
</gene>
<dbReference type="GO" id="GO:0016651">
    <property type="term" value="F:oxidoreductase activity, acting on NAD(P)H"/>
    <property type="evidence" value="ECO:0007669"/>
    <property type="project" value="InterPro"/>
</dbReference>
<dbReference type="SUPFAM" id="SSF50129">
    <property type="entry name" value="GroES-like"/>
    <property type="match status" value="1"/>
</dbReference>
<protein>
    <submittedName>
        <fullName evidence="4">Zinc-binding dehydrogenase</fullName>
    </submittedName>
</protein>
<evidence type="ECO:0000313" key="5">
    <source>
        <dbReference type="Proteomes" id="UP000546213"/>
    </source>
</evidence>
<dbReference type="InterPro" id="IPR011032">
    <property type="entry name" value="GroES-like_sf"/>
</dbReference>
<sequence length="333" mass="36653">MSKLPSTTRTLVAPKKCLPAEYTVIEQPIPKITKPNQLLLRMKAVAINTGETQFASEFKVGDAVYGMEFEKPHLMRPPAAWASTYALTEPQFLHKKPDHVSFEEAAAVPALAVTAYQGIKRGLQLQGRDSLAGQTVYIPAALSASGNTAIQIARNYFGAEKIISTVSTPKMGLVEEYLPGMVTQLYDYKTQDIVTLIGRGTVDFAMSTQFSTLNESISLLKTDGILMSIASIPKSEVMAEMLGPKFPTWLGWVLDLLQIWYTWKLRGTKIQYEFISGHPGLRGDMEVVADMVAKGMVKAVHTAVDMDDLEEVRKGCEKTFKSKGGIGKFVVRP</sequence>
<name>A0A8H5PYC2_9HYPO</name>
<accession>A0A8H5PYC2</accession>
<evidence type="ECO:0000256" key="2">
    <source>
        <dbReference type="ARBA" id="ARBA00023002"/>
    </source>
</evidence>
<evidence type="ECO:0000313" key="4">
    <source>
        <dbReference type="EMBL" id="KAF5604828.1"/>
    </source>
</evidence>
<dbReference type="SUPFAM" id="SSF51735">
    <property type="entry name" value="NAD(P)-binding Rossmann-fold domains"/>
    <property type="match status" value="1"/>
</dbReference>
<evidence type="ECO:0000256" key="1">
    <source>
        <dbReference type="ARBA" id="ARBA00008072"/>
    </source>
</evidence>
<feature type="domain" description="Enoyl reductase (ER)" evidence="3">
    <location>
        <begin position="23"/>
        <end position="331"/>
    </location>
</feature>
<keyword evidence="5" id="KW-1185">Reference proteome</keyword>
<dbReference type="AlphaFoldDB" id="A0A8H5PYC2"/>